<dbReference type="PANTHER" id="PTHR10139:SF1">
    <property type="entry name" value="DOUBLE-STRAND BREAK REPAIR PROTEIN MRE11"/>
    <property type="match status" value="1"/>
</dbReference>
<dbReference type="InterPro" id="IPR000008">
    <property type="entry name" value="C2_dom"/>
</dbReference>
<comment type="caution">
    <text evidence="3">The sequence shown here is derived from an EMBL/GenBank/DDBJ whole genome shotgun (WGS) entry which is preliminary data.</text>
</comment>
<dbReference type="AlphaFoldDB" id="A0A811QVT7"/>
<feature type="domain" description="C2" evidence="2">
    <location>
        <begin position="150"/>
        <end position="267"/>
    </location>
</feature>
<evidence type="ECO:0000313" key="4">
    <source>
        <dbReference type="Proteomes" id="UP000604825"/>
    </source>
</evidence>
<dbReference type="GO" id="GO:0000014">
    <property type="term" value="F:single-stranded DNA endodeoxyribonuclease activity"/>
    <property type="evidence" value="ECO:0007669"/>
    <property type="project" value="TreeGrafter"/>
</dbReference>
<dbReference type="Pfam" id="PF00149">
    <property type="entry name" value="Metallophos"/>
    <property type="match status" value="1"/>
</dbReference>
<dbReference type="Gene3D" id="2.60.40.150">
    <property type="entry name" value="C2 domain"/>
    <property type="match status" value="1"/>
</dbReference>
<dbReference type="EMBL" id="CAJGYO010000012">
    <property type="protein sequence ID" value="CAD6262094.1"/>
    <property type="molecule type" value="Genomic_DNA"/>
</dbReference>
<dbReference type="GO" id="GO:0000724">
    <property type="term" value="P:double-strand break repair via homologous recombination"/>
    <property type="evidence" value="ECO:0007669"/>
    <property type="project" value="TreeGrafter"/>
</dbReference>
<dbReference type="GO" id="GO:0007095">
    <property type="term" value="P:mitotic G2 DNA damage checkpoint signaling"/>
    <property type="evidence" value="ECO:0007669"/>
    <property type="project" value="TreeGrafter"/>
</dbReference>
<dbReference type="SUPFAM" id="SSF56300">
    <property type="entry name" value="Metallo-dependent phosphatases"/>
    <property type="match status" value="1"/>
</dbReference>
<dbReference type="InterPro" id="IPR004843">
    <property type="entry name" value="Calcineurin-like_PHP"/>
</dbReference>
<dbReference type="SUPFAM" id="SSF49562">
    <property type="entry name" value="C2 domain (Calcium/lipid-binding domain, CaLB)"/>
    <property type="match status" value="1"/>
</dbReference>
<dbReference type="GO" id="GO:0030870">
    <property type="term" value="C:Mre11 complex"/>
    <property type="evidence" value="ECO:0007669"/>
    <property type="project" value="TreeGrafter"/>
</dbReference>
<name>A0A811QVT7_9POAL</name>
<keyword evidence="1" id="KW-0378">Hydrolase</keyword>
<accession>A0A811QVT7</accession>
<dbReference type="GO" id="GO:0006303">
    <property type="term" value="P:double-strand break repair via nonhomologous end joining"/>
    <property type="evidence" value="ECO:0007669"/>
    <property type="project" value="TreeGrafter"/>
</dbReference>
<evidence type="ECO:0000259" key="2">
    <source>
        <dbReference type="PROSITE" id="PS50004"/>
    </source>
</evidence>
<keyword evidence="4" id="KW-1185">Reference proteome</keyword>
<dbReference type="InterPro" id="IPR035892">
    <property type="entry name" value="C2_domain_sf"/>
</dbReference>
<protein>
    <recommendedName>
        <fullName evidence="2">C2 domain-containing protein</fullName>
    </recommendedName>
</protein>
<sequence length="913" mass="102774">MDAAQEARRKEMLDQILVMVMKMASDLEACNAAFRTTPPAFVADSDSSGREVDSTTGTGYNSDDSVLATLHSLASASASESKAAARSLADHDPSADRASSYIVVADQDSASVTPCIDRFVLTTARSILYSRGFFFTVPSRATSNQVLGRPIGKHIFGDKLPAMATTRTLELTLTSAKDLKDVNLLSKMEVYAMLSLSGDPLSRKRVQVDRTGDRNPIWNATLRIPATGAGSLHVLLRAERSLGDSDVSEVHIPITEFLSVMHTRCSMQGTLHHEENTSELLRILMLVEHVKLLSFCALGMSIFGVFKDWQEQPWPPPMLVEILGSQVEDSIIELRPNPWPYFEHSVSLIHRVSYMLLSCDTNLQQLGNLTGFSIIWDVSILNLFADPSKCRVQIAAMICVRIVWCFPSEHVSVDYLLACSGAQFGMHLLNWLPELFVNLVAAYNQFTMMALNLQREITMDWSSSAWYLSLYWDIQMEQMQNEDMILAHEKQWQNEKTVLCLKPWALYGYKQVTDQKVELQPWPSFSCYPTKACANALSYIEEQKALYVQTWRLINVLDWCQIHSINLNQVCFSEIQQLVGIHWKEIRSELRDNGTPPVQLKKASRAHAGGIKIPIDAALQTVLIFGAVGFLYHGRGRDSNTLRILVATDCHLGYMEKDEIRRFDSFQAFEEICALADQNKVDFILLGGDLFHENKPSRSTLVKTIEILRRYCLNDQPVKFQVVSDQTVNFPNRFGKVNYEDPNFSVGLPVFTIHGNHDDPAGVGITSVALYGLGNIRDERLNRMFQTPHSVQWMRPGTQDGESVSDWFNILVLHQNRIKTNPKSAINEHFLPRFLDFVVWGHEHECLIDPQEVPGMGFHITQPGSSVGTSLIDDEAKPKHVLLLEIKVVLKDEADVDPNDQASVLEHLDKIFQ</sequence>
<dbReference type="InterPro" id="IPR041796">
    <property type="entry name" value="Mre11_N"/>
</dbReference>
<dbReference type="Gene3D" id="3.60.21.10">
    <property type="match status" value="2"/>
</dbReference>
<dbReference type="PROSITE" id="PS50004">
    <property type="entry name" value="C2"/>
    <property type="match status" value="1"/>
</dbReference>
<dbReference type="PANTHER" id="PTHR10139">
    <property type="entry name" value="DOUBLE-STRAND BREAK REPAIR PROTEIN MRE11"/>
    <property type="match status" value="1"/>
</dbReference>
<dbReference type="GO" id="GO:0097552">
    <property type="term" value="P:mitochondrial double-strand break repair via homologous recombination"/>
    <property type="evidence" value="ECO:0007669"/>
    <property type="project" value="TreeGrafter"/>
</dbReference>
<gene>
    <name evidence="3" type="ORF">NCGR_LOCUS45474</name>
</gene>
<reference evidence="3" key="1">
    <citation type="submission" date="2020-10" db="EMBL/GenBank/DDBJ databases">
        <authorList>
            <person name="Han B."/>
            <person name="Lu T."/>
            <person name="Zhao Q."/>
            <person name="Huang X."/>
            <person name="Zhao Y."/>
        </authorList>
    </citation>
    <scope>NUCLEOTIDE SEQUENCE</scope>
</reference>
<dbReference type="GO" id="GO:0035861">
    <property type="term" value="C:site of double-strand break"/>
    <property type="evidence" value="ECO:0007669"/>
    <property type="project" value="TreeGrafter"/>
</dbReference>
<organism evidence="3 4">
    <name type="scientific">Miscanthus lutarioriparius</name>
    <dbReference type="NCBI Taxonomy" id="422564"/>
    <lineage>
        <taxon>Eukaryota</taxon>
        <taxon>Viridiplantae</taxon>
        <taxon>Streptophyta</taxon>
        <taxon>Embryophyta</taxon>
        <taxon>Tracheophyta</taxon>
        <taxon>Spermatophyta</taxon>
        <taxon>Magnoliopsida</taxon>
        <taxon>Liliopsida</taxon>
        <taxon>Poales</taxon>
        <taxon>Poaceae</taxon>
        <taxon>PACMAD clade</taxon>
        <taxon>Panicoideae</taxon>
        <taxon>Andropogonodae</taxon>
        <taxon>Andropogoneae</taxon>
        <taxon>Saccharinae</taxon>
        <taxon>Miscanthus</taxon>
    </lineage>
</organism>
<evidence type="ECO:0000313" key="3">
    <source>
        <dbReference type="EMBL" id="CAD6262094.1"/>
    </source>
</evidence>
<dbReference type="Proteomes" id="UP000604825">
    <property type="component" value="Unassembled WGS sequence"/>
</dbReference>
<dbReference type="InterPro" id="IPR029052">
    <property type="entry name" value="Metallo-depent_PP-like"/>
</dbReference>
<dbReference type="CDD" id="cd00840">
    <property type="entry name" value="MPP_Mre11_N"/>
    <property type="match status" value="1"/>
</dbReference>
<dbReference type="Pfam" id="PF00168">
    <property type="entry name" value="C2"/>
    <property type="match status" value="1"/>
</dbReference>
<dbReference type="OrthoDB" id="30417at2759"/>
<dbReference type="GO" id="GO:0000723">
    <property type="term" value="P:telomere maintenance"/>
    <property type="evidence" value="ECO:0007669"/>
    <property type="project" value="TreeGrafter"/>
</dbReference>
<proteinExistence type="predicted"/>
<evidence type="ECO:0000256" key="1">
    <source>
        <dbReference type="ARBA" id="ARBA00022801"/>
    </source>
</evidence>
<dbReference type="GO" id="GO:0042138">
    <property type="term" value="P:meiotic DNA double-strand break formation"/>
    <property type="evidence" value="ECO:0007669"/>
    <property type="project" value="TreeGrafter"/>
</dbReference>